<sequence length="549" mass="61544">MPLHILFLEVWKEYWEWDKQHCRDVLQSFSSVGGSDDHETGLRGIENLFALPPKASSPAKEAAPSGGSHLSASTTQYFNVNTITAEEFPPHKPYESCSPLPRTIFKGDDADEMPFIPYADEEDFDFLDHTLCYESFAWQSNRINPDYIVILEAAHRLYTQHSISYPAIDNTCALPRKLSSTPSKTGLVSLSRRRDIPNWTPAVTDLRARLNSVQSLFCSNLNCVQMLCPVHVESNPIPPPKQPKASLADILSQVKDPCGSDCFLHTSEVKSPPTWTEADTDNLKAVFEIMPDSPPCHLAVMCFKPCREWRSRRNEPCHHEGPCNSRSKCPCSKNRSHCLRNCQCSADCARRWRGCRCGVTKVGTSCISERCPCVVAHRECDPELCQKCECSTALRRRVIDPDCSFDICVTASVQELEVKNSRWGLGAFLKEPAKQGDLISEYVGELIYEPTFDSRGQLSDYRGRSYAFGLDRTFSLDSSYLGNASRFIDHARSSSSQGLRPNCRAHVRLVNGEHRIGIFASEDMVEGTEALIDYGPAFFTDEAEVPDCN</sequence>
<name>A0ACB8B8N1_9AGAM</name>
<accession>A0ACB8B8N1</accession>
<dbReference type="EMBL" id="MU266498">
    <property type="protein sequence ID" value="KAH7922106.1"/>
    <property type="molecule type" value="Genomic_DNA"/>
</dbReference>
<keyword evidence="2" id="KW-1185">Reference proteome</keyword>
<evidence type="ECO:0000313" key="2">
    <source>
        <dbReference type="Proteomes" id="UP000790709"/>
    </source>
</evidence>
<dbReference type="Proteomes" id="UP000790709">
    <property type="component" value="Unassembled WGS sequence"/>
</dbReference>
<reference evidence="1" key="1">
    <citation type="journal article" date="2021" name="New Phytol.">
        <title>Evolutionary innovations through gain and loss of genes in the ectomycorrhizal Boletales.</title>
        <authorList>
            <person name="Wu G."/>
            <person name="Miyauchi S."/>
            <person name="Morin E."/>
            <person name="Kuo A."/>
            <person name="Drula E."/>
            <person name="Varga T."/>
            <person name="Kohler A."/>
            <person name="Feng B."/>
            <person name="Cao Y."/>
            <person name="Lipzen A."/>
            <person name="Daum C."/>
            <person name="Hundley H."/>
            <person name="Pangilinan J."/>
            <person name="Johnson J."/>
            <person name="Barry K."/>
            <person name="LaButti K."/>
            <person name="Ng V."/>
            <person name="Ahrendt S."/>
            <person name="Min B."/>
            <person name="Choi I.G."/>
            <person name="Park H."/>
            <person name="Plett J.M."/>
            <person name="Magnuson J."/>
            <person name="Spatafora J.W."/>
            <person name="Nagy L.G."/>
            <person name="Henrissat B."/>
            <person name="Grigoriev I.V."/>
            <person name="Yang Z.L."/>
            <person name="Xu J."/>
            <person name="Martin F.M."/>
        </authorList>
    </citation>
    <scope>NUCLEOTIDE SEQUENCE</scope>
    <source>
        <strain evidence="1">KUC20120723A-06</strain>
    </source>
</reference>
<protein>
    <submittedName>
        <fullName evidence="1">SET domain-containing protein</fullName>
    </submittedName>
</protein>
<proteinExistence type="predicted"/>
<organism evidence="1 2">
    <name type="scientific">Leucogyrophana mollusca</name>
    <dbReference type="NCBI Taxonomy" id="85980"/>
    <lineage>
        <taxon>Eukaryota</taxon>
        <taxon>Fungi</taxon>
        <taxon>Dikarya</taxon>
        <taxon>Basidiomycota</taxon>
        <taxon>Agaricomycotina</taxon>
        <taxon>Agaricomycetes</taxon>
        <taxon>Agaricomycetidae</taxon>
        <taxon>Boletales</taxon>
        <taxon>Boletales incertae sedis</taxon>
        <taxon>Leucogyrophana</taxon>
    </lineage>
</organism>
<gene>
    <name evidence="1" type="ORF">BV22DRAFT_1106810</name>
</gene>
<evidence type="ECO:0000313" key="1">
    <source>
        <dbReference type="EMBL" id="KAH7922106.1"/>
    </source>
</evidence>
<comment type="caution">
    <text evidence="1">The sequence shown here is derived from an EMBL/GenBank/DDBJ whole genome shotgun (WGS) entry which is preliminary data.</text>
</comment>